<dbReference type="RefSeq" id="WP_048549510.1">
    <property type="nucleotide sequence ID" value="NZ_HF570958.1"/>
</dbReference>
<keyword evidence="2" id="KW-0805">Transcription regulation</keyword>
<feature type="domain" description="HTH lysR-type" evidence="5">
    <location>
        <begin position="4"/>
        <end position="61"/>
    </location>
</feature>
<dbReference type="Gene3D" id="1.10.10.10">
    <property type="entry name" value="Winged helix-like DNA-binding domain superfamily/Winged helix DNA-binding domain"/>
    <property type="match status" value="1"/>
</dbReference>
<dbReference type="Proteomes" id="UP000035721">
    <property type="component" value="Unassembled WGS sequence"/>
</dbReference>
<evidence type="ECO:0000313" key="7">
    <source>
        <dbReference type="Proteomes" id="UP000035721"/>
    </source>
</evidence>
<evidence type="ECO:0000259" key="5">
    <source>
        <dbReference type="PROSITE" id="PS50931"/>
    </source>
</evidence>
<dbReference type="GO" id="GO:0032993">
    <property type="term" value="C:protein-DNA complex"/>
    <property type="evidence" value="ECO:0007669"/>
    <property type="project" value="TreeGrafter"/>
</dbReference>
<dbReference type="SUPFAM" id="SSF46785">
    <property type="entry name" value="Winged helix' DNA-binding domain"/>
    <property type="match status" value="1"/>
</dbReference>
<gene>
    <name evidence="6" type="ORF">BN12_10019</name>
</gene>
<organism evidence="6 7">
    <name type="scientific">Nostocoides japonicum T1-X7</name>
    <dbReference type="NCBI Taxonomy" id="1194083"/>
    <lineage>
        <taxon>Bacteria</taxon>
        <taxon>Bacillati</taxon>
        <taxon>Actinomycetota</taxon>
        <taxon>Actinomycetes</taxon>
        <taxon>Micrococcales</taxon>
        <taxon>Intrasporangiaceae</taxon>
        <taxon>Nostocoides</taxon>
    </lineage>
</organism>
<keyword evidence="4" id="KW-0804">Transcription</keyword>
<accession>A0A077LTP7</accession>
<dbReference type="Pfam" id="PF00126">
    <property type="entry name" value="HTH_1"/>
    <property type="match status" value="1"/>
</dbReference>
<dbReference type="InterPro" id="IPR000847">
    <property type="entry name" value="LysR_HTH_N"/>
</dbReference>
<dbReference type="OrthoDB" id="4131546at2"/>
<dbReference type="SUPFAM" id="SSF53850">
    <property type="entry name" value="Periplasmic binding protein-like II"/>
    <property type="match status" value="1"/>
</dbReference>
<dbReference type="InterPro" id="IPR036388">
    <property type="entry name" value="WH-like_DNA-bd_sf"/>
</dbReference>
<evidence type="ECO:0000256" key="4">
    <source>
        <dbReference type="ARBA" id="ARBA00023163"/>
    </source>
</evidence>
<evidence type="ECO:0000256" key="1">
    <source>
        <dbReference type="ARBA" id="ARBA00009437"/>
    </source>
</evidence>
<dbReference type="InterPro" id="IPR036390">
    <property type="entry name" value="WH_DNA-bd_sf"/>
</dbReference>
<dbReference type="AlphaFoldDB" id="A0A077LTP7"/>
<dbReference type="STRING" id="1194083.BN12_10019"/>
<dbReference type="PANTHER" id="PTHR30346">
    <property type="entry name" value="TRANSCRIPTIONAL DUAL REGULATOR HCAR-RELATED"/>
    <property type="match status" value="1"/>
</dbReference>
<dbReference type="InterPro" id="IPR005119">
    <property type="entry name" value="LysR_subst-bd"/>
</dbReference>
<dbReference type="PANTHER" id="PTHR30346:SF29">
    <property type="entry name" value="LYSR SUBSTRATE-BINDING"/>
    <property type="match status" value="1"/>
</dbReference>
<sequence>MDDVTMPQLRAIVTLARTKTIAAAAAELGYTAGAISQQLAGLEKAVGVRLLVHVGRRVELTDAGLILARHGATILDDVLDAREAAVSTERSVSGTVEVGIFATSPAELFGRAVLLAGERHPDLEVRSCEIHVDAVSGAVRGHVVDLALGVEYPEVPLPRPDDLTVRTLVREPFALAVPVSWAGRIPTEPVDLSVGRDWPWVLPADDSHFAVATGHAFRRAGFEPRIVHGITDTAATCAMVAVGVAATLLTPMMAGVRATEAIRLVPLTSPPSRELVLIHRSGPMRPSVAAAAGVIEDVAAGVS</sequence>
<evidence type="ECO:0000313" key="6">
    <source>
        <dbReference type="EMBL" id="CCH75872.1"/>
    </source>
</evidence>
<dbReference type="GO" id="GO:0003677">
    <property type="term" value="F:DNA binding"/>
    <property type="evidence" value="ECO:0007669"/>
    <property type="project" value="UniProtKB-KW"/>
</dbReference>
<proteinExistence type="inferred from homology"/>
<comment type="similarity">
    <text evidence="1">Belongs to the LysR transcriptional regulatory family.</text>
</comment>
<evidence type="ECO:0000256" key="3">
    <source>
        <dbReference type="ARBA" id="ARBA00023125"/>
    </source>
</evidence>
<dbReference type="GO" id="GO:0003700">
    <property type="term" value="F:DNA-binding transcription factor activity"/>
    <property type="evidence" value="ECO:0007669"/>
    <property type="project" value="InterPro"/>
</dbReference>
<keyword evidence="3" id="KW-0238">DNA-binding</keyword>
<reference evidence="6 7" key="1">
    <citation type="journal article" date="2013" name="ISME J.">
        <title>A metabolic model for members of the genus Tetrasphaera involved in enhanced biological phosphorus removal.</title>
        <authorList>
            <person name="Kristiansen R."/>
            <person name="Nguyen H.T.T."/>
            <person name="Saunders A.M."/>
            <person name="Nielsen J.L."/>
            <person name="Wimmer R."/>
            <person name="Le V.Q."/>
            <person name="McIlroy S.J."/>
            <person name="Petrovski S."/>
            <person name="Seviour R.J."/>
            <person name="Calteau A."/>
            <person name="Nielsen K.L."/>
            <person name="Nielsen P.H."/>
        </authorList>
    </citation>
    <scope>NUCLEOTIDE SEQUENCE [LARGE SCALE GENOMIC DNA]</scope>
    <source>
        <strain evidence="6 7">T1-X7</strain>
    </source>
</reference>
<comment type="caution">
    <text evidence="6">The sequence shown here is derived from an EMBL/GenBank/DDBJ whole genome shotgun (WGS) entry which is preliminary data.</text>
</comment>
<dbReference type="PROSITE" id="PS50931">
    <property type="entry name" value="HTH_LYSR"/>
    <property type="match status" value="1"/>
</dbReference>
<dbReference type="Gene3D" id="3.40.190.10">
    <property type="entry name" value="Periplasmic binding protein-like II"/>
    <property type="match status" value="2"/>
</dbReference>
<dbReference type="Pfam" id="PF03466">
    <property type="entry name" value="LysR_substrate"/>
    <property type="match status" value="1"/>
</dbReference>
<evidence type="ECO:0000256" key="2">
    <source>
        <dbReference type="ARBA" id="ARBA00023015"/>
    </source>
</evidence>
<dbReference type="EMBL" id="CAJB01000001">
    <property type="protein sequence ID" value="CCH75872.1"/>
    <property type="molecule type" value="Genomic_DNA"/>
</dbReference>
<name>A0A077LTP7_9MICO</name>
<keyword evidence="7" id="KW-1185">Reference proteome</keyword>
<protein>
    <submittedName>
        <fullName evidence="6">Putative Transcriptional regulator, LysR family protein</fullName>
    </submittedName>
</protein>